<dbReference type="Gene3D" id="1.10.357.10">
    <property type="entry name" value="Tetracycline Repressor, domain 2"/>
    <property type="match status" value="1"/>
</dbReference>
<dbReference type="OrthoDB" id="7465645at2"/>
<dbReference type="InterPro" id="IPR001647">
    <property type="entry name" value="HTH_TetR"/>
</dbReference>
<evidence type="ECO:0000259" key="3">
    <source>
        <dbReference type="PROSITE" id="PS50977"/>
    </source>
</evidence>
<name>A0A444MBQ0_9RHOB</name>
<feature type="DNA-binding region" description="H-T-H motif" evidence="2">
    <location>
        <begin position="41"/>
        <end position="60"/>
    </location>
</feature>
<dbReference type="EMBL" id="SBLC01000011">
    <property type="protein sequence ID" value="RWY41419.1"/>
    <property type="molecule type" value="Genomic_DNA"/>
</dbReference>
<gene>
    <name evidence="4" type="ORF">EP867_09530</name>
</gene>
<comment type="caution">
    <text evidence="4">The sequence shown here is derived from an EMBL/GenBank/DDBJ whole genome shotgun (WGS) entry which is preliminary data.</text>
</comment>
<dbReference type="SUPFAM" id="SSF46689">
    <property type="entry name" value="Homeodomain-like"/>
    <property type="match status" value="1"/>
</dbReference>
<dbReference type="PRINTS" id="PR00455">
    <property type="entry name" value="HTHTETR"/>
</dbReference>
<keyword evidence="5" id="KW-1185">Reference proteome</keyword>
<accession>A0A444MBQ0</accession>
<reference evidence="4 5" key="1">
    <citation type="journal article" date="2015" name="Int. J. Syst. Evol. Microbiol.">
        <title>Gemmobacter intermedius sp. nov., isolated from a white stork (Ciconia ciconia).</title>
        <authorList>
            <person name="Kampfer P."/>
            <person name="Jerzak L."/>
            <person name="Wilharm G."/>
            <person name="Golke J."/>
            <person name="Busse H.J."/>
            <person name="Glaeser S.P."/>
        </authorList>
    </citation>
    <scope>NUCLEOTIDE SEQUENCE [LARGE SCALE GENOMIC DNA]</scope>
    <source>
        <strain evidence="4 5">119/4</strain>
    </source>
</reference>
<proteinExistence type="predicted"/>
<dbReference type="Proteomes" id="UP000287168">
    <property type="component" value="Unassembled WGS sequence"/>
</dbReference>
<dbReference type="PROSITE" id="PS50977">
    <property type="entry name" value="HTH_TETR_2"/>
    <property type="match status" value="1"/>
</dbReference>
<evidence type="ECO:0000313" key="5">
    <source>
        <dbReference type="Proteomes" id="UP000287168"/>
    </source>
</evidence>
<dbReference type="Pfam" id="PF00440">
    <property type="entry name" value="TetR_N"/>
    <property type="match status" value="1"/>
</dbReference>
<organism evidence="4 5">
    <name type="scientific">Falsigemmobacter intermedius</name>
    <dbReference type="NCBI Taxonomy" id="1553448"/>
    <lineage>
        <taxon>Bacteria</taxon>
        <taxon>Pseudomonadati</taxon>
        <taxon>Pseudomonadota</taxon>
        <taxon>Alphaproteobacteria</taxon>
        <taxon>Rhodobacterales</taxon>
        <taxon>Paracoccaceae</taxon>
        <taxon>Falsigemmobacter</taxon>
    </lineage>
</organism>
<dbReference type="RefSeq" id="WP_128488528.1">
    <property type="nucleotide sequence ID" value="NZ_JBHLXB010000002.1"/>
</dbReference>
<evidence type="ECO:0000313" key="4">
    <source>
        <dbReference type="EMBL" id="RWY41419.1"/>
    </source>
</evidence>
<dbReference type="PANTHER" id="PTHR30055:SF181">
    <property type="entry name" value="BLR6905 PROTEIN"/>
    <property type="match status" value="1"/>
</dbReference>
<dbReference type="InterPro" id="IPR050109">
    <property type="entry name" value="HTH-type_TetR-like_transc_reg"/>
</dbReference>
<dbReference type="GO" id="GO:0003700">
    <property type="term" value="F:DNA-binding transcription factor activity"/>
    <property type="evidence" value="ECO:0007669"/>
    <property type="project" value="TreeGrafter"/>
</dbReference>
<dbReference type="GO" id="GO:0000976">
    <property type="term" value="F:transcription cis-regulatory region binding"/>
    <property type="evidence" value="ECO:0007669"/>
    <property type="project" value="TreeGrafter"/>
</dbReference>
<sequence length="206" mass="23698">MTAHPTPRPTPPRRRMAPEDRRRQILAGAVSYFAEVGLSGNTRDLSQRLGVTQSLIFKHFPTKTALQEAVYEQVFLSRIEPHWPALIRDRSRPLLARLEQFYTEYTRAIFTYEWMRIFMFSGLEGAELNRRYLGHLQQVILSPMLEELNAAIAPEVAGPEDIWRLHGSIIYIGIRRFVYQTPTPQDEGPAVLDSVAHFLGRWPGLV</sequence>
<evidence type="ECO:0000256" key="2">
    <source>
        <dbReference type="PROSITE-ProRule" id="PRU00335"/>
    </source>
</evidence>
<dbReference type="PANTHER" id="PTHR30055">
    <property type="entry name" value="HTH-TYPE TRANSCRIPTIONAL REGULATOR RUTR"/>
    <property type="match status" value="1"/>
</dbReference>
<protein>
    <submittedName>
        <fullName evidence="4">TetR/AcrR family transcriptional regulator</fullName>
    </submittedName>
</protein>
<keyword evidence="1 2" id="KW-0238">DNA-binding</keyword>
<dbReference type="InterPro" id="IPR009057">
    <property type="entry name" value="Homeodomain-like_sf"/>
</dbReference>
<feature type="domain" description="HTH tetR-type" evidence="3">
    <location>
        <begin position="19"/>
        <end position="78"/>
    </location>
</feature>
<evidence type="ECO:0000256" key="1">
    <source>
        <dbReference type="ARBA" id="ARBA00023125"/>
    </source>
</evidence>
<dbReference type="AlphaFoldDB" id="A0A444MBQ0"/>